<dbReference type="NCBIfam" id="TIGR04183">
    <property type="entry name" value="Por_Secre_tail"/>
    <property type="match status" value="1"/>
</dbReference>
<evidence type="ECO:0000313" key="5">
    <source>
        <dbReference type="Proteomes" id="UP000324376"/>
    </source>
</evidence>
<evidence type="ECO:0000256" key="2">
    <source>
        <dbReference type="SAM" id="SignalP"/>
    </source>
</evidence>
<comment type="caution">
    <text evidence="4">The sequence shown here is derived from an EMBL/GenBank/DDBJ whole genome shotgun (WGS) entry which is preliminary data.</text>
</comment>
<feature type="signal peptide" evidence="2">
    <location>
        <begin position="1"/>
        <end position="26"/>
    </location>
</feature>
<dbReference type="Proteomes" id="UP000324376">
    <property type="component" value="Unassembled WGS sequence"/>
</dbReference>
<organism evidence="4 5">
    <name type="scientific">Aquimarina intermedia</name>
    <dbReference type="NCBI Taxonomy" id="350814"/>
    <lineage>
        <taxon>Bacteria</taxon>
        <taxon>Pseudomonadati</taxon>
        <taxon>Bacteroidota</taxon>
        <taxon>Flavobacteriia</taxon>
        <taxon>Flavobacteriales</taxon>
        <taxon>Flavobacteriaceae</taxon>
        <taxon>Aquimarina</taxon>
    </lineage>
</organism>
<dbReference type="Gene3D" id="2.130.10.10">
    <property type="entry name" value="YVTN repeat-like/Quinoprotein amine dehydrogenase"/>
    <property type="match status" value="3"/>
</dbReference>
<evidence type="ECO:0000259" key="3">
    <source>
        <dbReference type="Pfam" id="PF18962"/>
    </source>
</evidence>
<evidence type="ECO:0000313" key="4">
    <source>
        <dbReference type="EMBL" id="TYP76293.1"/>
    </source>
</evidence>
<reference evidence="4 5" key="1">
    <citation type="submission" date="2019-07" db="EMBL/GenBank/DDBJ databases">
        <title>Genomic Encyclopedia of Archaeal and Bacterial Type Strains, Phase II (KMG-II): from individual species to whole genera.</title>
        <authorList>
            <person name="Goeker M."/>
        </authorList>
    </citation>
    <scope>NUCLEOTIDE SEQUENCE [LARGE SCALE GENOMIC DNA]</scope>
    <source>
        <strain evidence="4 5">DSM 17527</strain>
    </source>
</reference>
<dbReference type="InterPro" id="IPR026444">
    <property type="entry name" value="Secre_tail"/>
</dbReference>
<accession>A0A5S5CE53</accession>
<proteinExistence type="predicted"/>
<dbReference type="PANTHER" id="PTHR43739">
    <property type="entry name" value="XYLOGLUCANASE (EUROFUNG)"/>
    <property type="match status" value="1"/>
</dbReference>
<feature type="chain" id="PRO_5024270505" evidence="2">
    <location>
        <begin position="27"/>
        <end position="1227"/>
    </location>
</feature>
<dbReference type="AlphaFoldDB" id="A0A5S5CE53"/>
<dbReference type="EMBL" id="VNHU01000002">
    <property type="protein sequence ID" value="TYP76293.1"/>
    <property type="molecule type" value="Genomic_DNA"/>
</dbReference>
<dbReference type="Pfam" id="PF18962">
    <property type="entry name" value="Por_Secre_tail"/>
    <property type="match status" value="1"/>
</dbReference>
<feature type="domain" description="Secretion system C-terminal sorting" evidence="3">
    <location>
        <begin position="1151"/>
        <end position="1224"/>
    </location>
</feature>
<dbReference type="SUPFAM" id="SSF110296">
    <property type="entry name" value="Oligoxyloglucan reducing end-specific cellobiohydrolase"/>
    <property type="match status" value="2"/>
</dbReference>
<dbReference type="PANTHER" id="PTHR43739:SF5">
    <property type="entry name" value="EXO-ALPHA-SIALIDASE"/>
    <property type="match status" value="1"/>
</dbReference>
<protein>
    <submittedName>
        <fullName evidence="4">Putative secreted protein (Por secretion system target)</fullName>
    </submittedName>
</protein>
<name>A0A5S5CE53_9FLAO</name>
<dbReference type="RefSeq" id="WP_148781881.1">
    <property type="nucleotide sequence ID" value="NZ_VNHU01000002.1"/>
</dbReference>
<keyword evidence="1 2" id="KW-0732">Signal</keyword>
<dbReference type="InterPro" id="IPR015943">
    <property type="entry name" value="WD40/YVTN_repeat-like_dom_sf"/>
</dbReference>
<gene>
    <name evidence="4" type="ORF">BD809_102511</name>
</gene>
<evidence type="ECO:0000256" key="1">
    <source>
        <dbReference type="ARBA" id="ARBA00022729"/>
    </source>
</evidence>
<sequence length="1227" mass="132538">MHLSLLSTKSNVCVFLLLLLGYTTTAQTLKTEADPQPTPRGHQLYKQSKLYDNSTGAIEGAPKAVGDKALERMEYEFNRLKDPYTGQLPLEIRGLELDFSKKITAGDDLQKSAATKSSRGIQFSYWKNRGPYNVGGRTRALAIDATNDNVILAGGVSGGLWRSENSGQTWRKVTTRRQSPSITCIVQDPRPGKHNVWYYGSGERFGNSASAGGAFYTGTGVYKSVNGGRTWKLLSATDDGDIRAIAPFDLINSIAVNPTNGDVYVATFNGIFRSQDEGNSFEEVLEGGFDSTSEVTITSEGKIYATIASNGVPNAGFFTSTDGNTWTAITPPAIVGSLGRTVMGIDPMHENMVYFFSQNVAGGTPAFLYKYNALNEGTATAWTDLTANLPVTIGGSVGNLNLQGGYNMIVKVHPGNCNYVFVGGTNIYRSETGFTTPAGQESWIAGYSPLNNVSVYTDQHPDQHELLFYPSNPNKALSGNDGGVFVTEDITAENPGAEPVDWTSLNNGYVTTQPYAVSFDPEANSDDLLAGFQDNGTWFTSSTSSVEPWIEDFGGDGSYNAIADGGLTRYVSSQNGNIYRFNFDEAGAFVSFSRVRPAGANNLSFITPFILDPNNDNIMYLPAGNRIWRNNNLDELPLFSNALATVNWVDLPKTDSPAGTSITALAISKYPVANRLYYGTNAGNIYRLDNANVDDQEPVDISTGKGLPPGFVNDIAVDPSNTDRVIVTFSNYRIQSIFLTDDAGETWTNISGNLEENPDGSGNGPSVRSTAFFGSSTGYFGANFQRLFTATSTGLYYANRINGERTRWFKEPFAIGNAVTDQVKVRKDGFIAVAAHGNGLFSARFPMIFNPLPESELSVAYLLDDLIIDENSEPTEINIEGLFEQTAGNSISIEVTNSNPELVTAVLKGDLLTLTYVPDSLGKAAIGLIATSGDEQVSEGFTVTITEPAIYEQIEPAVSSLPSQFFTDFGGLAQSADDFNVPDGYVWNIEKILAFGSGNNAPLLTSATVVIYADNAGAPGEEVYKSGEITPTSEATDTNLTLQLPAEVNLESGSYWLSVYTNLAFSPDQTQWFWASQAGGVGLEPQFKDSINLFGTGATDWTPVSIALAREPLDQIFQIFGSVTSTATTPETQEAAPETLAVIGSEITPLVYPNPSSDRFVFNFKILKAKQNVSLEIFDISGRTVFANDNIDANASVEWNAGSRPAGFYFVKIKGQSINRSFKIIKK</sequence>
<dbReference type="GO" id="GO:0010411">
    <property type="term" value="P:xyloglucan metabolic process"/>
    <property type="evidence" value="ECO:0007669"/>
    <property type="project" value="TreeGrafter"/>
</dbReference>
<dbReference type="InterPro" id="IPR052025">
    <property type="entry name" value="Xyloglucanase_GH74"/>
</dbReference>
<keyword evidence="5" id="KW-1185">Reference proteome</keyword>
<dbReference type="OrthoDB" id="9757947at2"/>